<dbReference type="InterPro" id="IPR036388">
    <property type="entry name" value="WH-like_DNA-bd_sf"/>
</dbReference>
<protein>
    <submittedName>
        <fullName evidence="5">GntR family transcriptional regulator</fullName>
    </submittedName>
</protein>
<dbReference type="Pfam" id="PF00392">
    <property type="entry name" value="GntR"/>
    <property type="match status" value="1"/>
</dbReference>
<dbReference type="PANTHER" id="PTHR43537:SF5">
    <property type="entry name" value="UXU OPERON TRANSCRIPTIONAL REGULATOR"/>
    <property type="match status" value="1"/>
</dbReference>
<accession>A0A225M8D3</accession>
<dbReference type="Proteomes" id="UP000214603">
    <property type="component" value="Unassembled WGS sequence"/>
</dbReference>
<keyword evidence="1" id="KW-0805">Transcription regulation</keyword>
<dbReference type="RefSeq" id="WP_088604600.1">
    <property type="nucleotide sequence ID" value="NZ_NJIH01000009.1"/>
</dbReference>
<dbReference type="OrthoDB" id="1040417at2"/>
<dbReference type="InterPro" id="IPR000524">
    <property type="entry name" value="Tscrpt_reg_HTH_GntR"/>
</dbReference>
<dbReference type="SUPFAM" id="SSF46785">
    <property type="entry name" value="Winged helix' DNA-binding domain"/>
    <property type="match status" value="1"/>
</dbReference>
<evidence type="ECO:0000259" key="4">
    <source>
        <dbReference type="PROSITE" id="PS50949"/>
    </source>
</evidence>
<dbReference type="EMBL" id="NJIH01000009">
    <property type="protein sequence ID" value="OWT57595.1"/>
    <property type="molecule type" value="Genomic_DNA"/>
</dbReference>
<proteinExistence type="predicted"/>
<dbReference type="AlphaFoldDB" id="A0A225M8D3"/>
<keyword evidence="2" id="KW-0238">DNA-binding</keyword>
<dbReference type="InterPro" id="IPR036390">
    <property type="entry name" value="WH_DNA-bd_sf"/>
</dbReference>
<feature type="domain" description="HTH gntR-type" evidence="4">
    <location>
        <begin position="12"/>
        <end position="80"/>
    </location>
</feature>
<dbReference type="GO" id="GO:0003700">
    <property type="term" value="F:DNA-binding transcription factor activity"/>
    <property type="evidence" value="ECO:0007669"/>
    <property type="project" value="InterPro"/>
</dbReference>
<dbReference type="PROSITE" id="PS50949">
    <property type="entry name" value="HTH_GNTR"/>
    <property type="match status" value="1"/>
</dbReference>
<dbReference type="InterPro" id="IPR008920">
    <property type="entry name" value="TF_FadR/GntR_C"/>
</dbReference>
<dbReference type="CDD" id="cd07377">
    <property type="entry name" value="WHTH_GntR"/>
    <property type="match status" value="1"/>
</dbReference>
<dbReference type="SMART" id="SM00895">
    <property type="entry name" value="FCD"/>
    <property type="match status" value="1"/>
</dbReference>
<evidence type="ECO:0000256" key="3">
    <source>
        <dbReference type="ARBA" id="ARBA00023163"/>
    </source>
</evidence>
<name>A0A225M8D3_9BURK</name>
<dbReference type="SMART" id="SM00345">
    <property type="entry name" value="HTH_GNTR"/>
    <property type="match status" value="1"/>
</dbReference>
<evidence type="ECO:0000313" key="6">
    <source>
        <dbReference type="Proteomes" id="UP000214603"/>
    </source>
</evidence>
<keyword evidence="3" id="KW-0804">Transcription</keyword>
<reference evidence="6" key="1">
    <citation type="submission" date="2017-06" db="EMBL/GenBank/DDBJ databases">
        <title>Herbaspirillum phytohormonus sp. nov., isolated from the root nodule of Robinia pseudoacacia in lead-zinc mine.</title>
        <authorList>
            <person name="Fan M."/>
            <person name="Lin Y."/>
        </authorList>
    </citation>
    <scope>NUCLEOTIDE SEQUENCE [LARGE SCALE GENOMIC DNA]</scope>
    <source>
        <strain evidence="6">SC-089</strain>
    </source>
</reference>
<dbReference type="PANTHER" id="PTHR43537">
    <property type="entry name" value="TRANSCRIPTIONAL REGULATOR, GNTR FAMILY"/>
    <property type="match status" value="1"/>
</dbReference>
<organism evidence="5 6">
    <name type="scientific">Candidimonas nitroreducens</name>
    <dbReference type="NCBI Taxonomy" id="683354"/>
    <lineage>
        <taxon>Bacteria</taxon>
        <taxon>Pseudomonadati</taxon>
        <taxon>Pseudomonadota</taxon>
        <taxon>Betaproteobacteria</taxon>
        <taxon>Burkholderiales</taxon>
        <taxon>Alcaligenaceae</taxon>
        <taxon>Candidimonas</taxon>
    </lineage>
</organism>
<evidence type="ECO:0000256" key="2">
    <source>
        <dbReference type="ARBA" id="ARBA00023125"/>
    </source>
</evidence>
<sequence length="249" mass="27709">MTSSAPERRRSRSLTDDVVEALSEQIRQGRYRPGSKLPTESAIMHEQSVSRTVVREAISRLQAAGLVETRHGIGTFVMESDAGHTVKLAANQIFTMLDTMAVLELRISLETEAAALAAVRRSDDDLQSLRTLLDEFRGQLGASSGGSVPADQAFHLRIAQATGNQYFQDILGQLGKNLIPRTRIDTAHLALDDQQNYLRRLSQEHEDIYFAIERGDPEAARAAMRTHLSNSRERLRKAYERMTHGAARA</sequence>
<comment type="caution">
    <text evidence="5">The sequence shown here is derived from an EMBL/GenBank/DDBJ whole genome shotgun (WGS) entry which is preliminary data.</text>
</comment>
<evidence type="ECO:0000313" key="5">
    <source>
        <dbReference type="EMBL" id="OWT57595.1"/>
    </source>
</evidence>
<dbReference type="InterPro" id="IPR011711">
    <property type="entry name" value="GntR_C"/>
</dbReference>
<keyword evidence="6" id="KW-1185">Reference proteome</keyword>
<evidence type="ECO:0000256" key="1">
    <source>
        <dbReference type="ARBA" id="ARBA00023015"/>
    </source>
</evidence>
<dbReference type="Gene3D" id="1.10.10.10">
    <property type="entry name" value="Winged helix-like DNA-binding domain superfamily/Winged helix DNA-binding domain"/>
    <property type="match status" value="1"/>
</dbReference>
<dbReference type="GO" id="GO:0003677">
    <property type="term" value="F:DNA binding"/>
    <property type="evidence" value="ECO:0007669"/>
    <property type="project" value="UniProtKB-KW"/>
</dbReference>
<dbReference type="Pfam" id="PF07729">
    <property type="entry name" value="FCD"/>
    <property type="match status" value="1"/>
</dbReference>
<gene>
    <name evidence="5" type="ORF">CEY11_17035</name>
</gene>
<dbReference type="PRINTS" id="PR00035">
    <property type="entry name" value="HTHGNTR"/>
</dbReference>
<dbReference type="Gene3D" id="1.20.120.530">
    <property type="entry name" value="GntR ligand-binding domain-like"/>
    <property type="match status" value="1"/>
</dbReference>
<dbReference type="SUPFAM" id="SSF48008">
    <property type="entry name" value="GntR ligand-binding domain-like"/>
    <property type="match status" value="1"/>
</dbReference>